<keyword evidence="1" id="KW-0812">Transmembrane</keyword>
<feature type="transmembrane region" description="Helical" evidence="1">
    <location>
        <begin position="6"/>
        <end position="25"/>
    </location>
</feature>
<evidence type="ECO:0000256" key="1">
    <source>
        <dbReference type="SAM" id="Phobius"/>
    </source>
</evidence>
<dbReference type="AlphaFoldDB" id="A0A1F4VFA7"/>
<dbReference type="EMBL" id="MEVI01000001">
    <property type="protein sequence ID" value="OGC55844.1"/>
    <property type="molecule type" value="Genomic_DNA"/>
</dbReference>
<dbReference type="Proteomes" id="UP000176504">
    <property type="component" value="Unassembled WGS sequence"/>
</dbReference>
<reference evidence="2 3" key="1">
    <citation type="journal article" date="2016" name="Nat. Commun.">
        <title>Thousands of microbial genomes shed light on interconnected biogeochemical processes in an aquifer system.</title>
        <authorList>
            <person name="Anantharaman K."/>
            <person name="Brown C.T."/>
            <person name="Hug L.A."/>
            <person name="Sharon I."/>
            <person name="Castelle C.J."/>
            <person name="Probst A.J."/>
            <person name="Thomas B.C."/>
            <person name="Singh A."/>
            <person name="Wilkins M.J."/>
            <person name="Karaoz U."/>
            <person name="Brodie E.L."/>
            <person name="Williams K.H."/>
            <person name="Hubbard S.S."/>
            <person name="Banfield J.F."/>
        </authorList>
    </citation>
    <scope>NUCLEOTIDE SEQUENCE [LARGE SCALE GENOMIC DNA]</scope>
</reference>
<evidence type="ECO:0000313" key="2">
    <source>
        <dbReference type="EMBL" id="OGC55844.1"/>
    </source>
</evidence>
<accession>A0A1F4VFA7</accession>
<evidence type="ECO:0000313" key="3">
    <source>
        <dbReference type="Proteomes" id="UP000176504"/>
    </source>
</evidence>
<proteinExistence type="predicted"/>
<keyword evidence="1" id="KW-0472">Membrane</keyword>
<organism evidence="2 3">
    <name type="scientific">candidate division WWE3 bacterium RIFCSPLOWO2_01_FULL_41_18</name>
    <dbReference type="NCBI Taxonomy" id="1802625"/>
    <lineage>
        <taxon>Bacteria</taxon>
        <taxon>Katanobacteria</taxon>
    </lineage>
</organism>
<keyword evidence="1" id="KW-1133">Transmembrane helix</keyword>
<gene>
    <name evidence="2" type="ORF">A3A78_02290</name>
</gene>
<name>A0A1F4VFA7_UNCKA</name>
<sequence>MNKKYLLVLIVGAVVVILLVVSFVLKGGKVGGGYDTIFPMPSSVSNFTKGTDGSQVNFQTSLNLKQTEEFYRTELTKMGLTERTINTSVTEDTFSMVFDGHESGKAVVVQGVNIQGKTNVNIRLEAI</sequence>
<comment type="caution">
    <text evidence="2">The sequence shown here is derived from an EMBL/GenBank/DDBJ whole genome shotgun (WGS) entry which is preliminary data.</text>
</comment>
<protein>
    <submittedName>
        <fullName evidence="2">Uncharacterized protein</fullName>
    </submittedName>
</protein>